<gene>
    <name evidence="7" type="ORF">Ga0061067_101426</name>
</gene>
<dbReference type="InterPro" id="IPR036188">
    <property type="entry name" value="FAD/NAD-bd_sf"/>
</dbReference>
<protein>
    <submittedName>
        <fullName evidence="7">NADPH-dependent 2,4-dienoyl-CoA reductase, sulfur reductase, or a related oxidoreductase</fullName>
    </submittedName>
</protein>
<dbReference type="GO" id="GO:0005737">
    <property type="term" value="C:cytoplasm"/>
    <property type="evidence" value="ECO:0007669"/>
    <property type="project" value="TreeGrafter"/>
</dbReference>
<evidence type="ECO:0000256" key="1">
    <source>
        <dbReference type="ARBA" id="ARBA00001974"/>
    </source>
</evidence>
<dbReference type="PANTHER" id="PTHR43557">
    <property type="entry name" value="APOPTOSIS-INDUCING FACTOR 1"/>
    <property type="match status" value="1"/>
</dbReference>
<keyword evidence="8" id="KW-1185">Reference proteome</keyword>
<name>A0A0K6HNE0_9HYPH</name>
<accession>A0A0K6HNE0</accession>
<feature type="domain" description="Reductase C-terminal" evidence="6">
    <location>
        <begin position="312"/>
        <end position="390"/>
    </location>
</feature>
<reference evidence="8" key="1">
    <citation type="submission" date="2015-08" db="EMBL/GenBank/DDBJ databases">
        <authorList>
            <person name="Varghese N."/>
        </authorList>
    </citation>
    <scope>NUCLEOTIDE SEQUENCE [LARGE SCALE GENOMIC DNA]</scope>
    <source>
        <strain evidence="8">DSM 23407</strain>
    </source>
</reference>
<feature type="domain" description="FAD/NAD(P)-binding" evidence="5">
    <location>
        <begin position="3"/>
        <end position="292"/>
    </location>
</feature>
<dbReference type="SUPFAM" id="SSF55424">
    <property type="entry name" value="FAD/NAD-linked reductases, dimerisation (C-terminal) domain"/>
    <property type="match status" value="1"/>
</dbReference>
<dbReference type="EMBL" id="CYHE01000001">
    <property type="protein sequence ID" value="CUA92303.1"/>
    <property type="molecule type" value="Genomic_DNA"/>
</dbReference>
<dbReference type="PRINTS" id="PR00368">
    <property type="entry name" value="FADPNR"/>
</dbReference>
<dbReference type="InterPro" id="IPR028202">
    <property type="entry name" value="Reductase_C"/>
</dbReference>
<evidence type="ECO:0000256" key="3">
    <source>
        <dbReference type="ARBA" id="ARBA00022827"/>
    </source>
</evidence>
<dbReference type="InterPro" id="IPR016156">
    <property type="entry name" value="FAD/NAD-linked_Rdtase_dimer_sf"/>
</dbReference>
<evidence type="ECO:0000313" key="8">
    <source>
        <dbReference type="Proteomes" id="UP000183900"/>
    </source>
</evidence>
<dbReference type="GO" id="GO:0016651">
    <property type="term" value="F:oxidoreductase activity, acting on NAD(P)H"/>
    <property type="evidence" value="ECO:0007669"/>
    <property type="project" value="TreeGrafter"/>
</dbReference>
<dbReference type="PRINTS" id="PR00411">
    <property type="entry name" value="PNDRDTASEI"/>
</dbReference>
<evidence type="ECO:0000256" key="2">
    <source>
        <dbReference type="ARBA" id="ARBA00022630"/>
    </source>
</evidence>
<dbReference type="InterPro" id="IPR050446">
    <property type="entry name" value="FAD-oxidoreductase/Apoptosis"/>
</dbReference>
<dbReference type="RefSeq" id="WP_055454139.1">
    <property type="nucleotide sequence ID" value="NZ_CYHE01000001.1"/>
</dbReference>
<dbReference type="Pfam" id="PF07992">
    <property type="entry name" value="Pyr_redox_2"/>
    <property type="match status" value="1"/>
</dbReference>
<evidence type="ECO:0000256" key="4">
    <source>
        <dbReference type="ARBA" id="ARBA00023002"/>
    </source>
</evidence>
<keyword evidence="3" id="KW-0274">FAD</keyword>
<dbReference type="OrthoDB" id="7809559at2"/>
<proteinExistence type="predicted"/>
<dbReference type="AlphaFoldDB" id="A0A0K6HNE0"/>
<dbReference type="PANTHER" id="PTHR43557:SF2">
    <property type="entry name" value="RIESKE DOMAIN-CONTAINING PROTEIN-RELATED"/>
    <property type="match status" value="1"/>
</dbReference>
<evidence type="ECO:0000259" key="5">
    <source>
        <dbReference type="Pfam" id="PF07992"/>
    </source>
</evidence>
<sequence length="397" mass="41677">MQRIVIIGAGQGGLQAAMSLRQEGFTGAITLIGAESGLPYQRPPLSKAYLKDGDGSRLDLRPAAFFEKSEVTLVSGVRAERIDREGREVHAGGRVFSYDHLIFATGTRNLRPPIPGLERALDLRTLEDAARLRGELERPRRIAIIGGGFIGLEFAAVARAAGHEVTVAEAAPRLMARVLSPELSARFLSLHEGMGTCVLLGRPVSAVTDEGIILADGSGIAADLVILAAGVVPNTELAVEAGLEIANGVAVDGQLLTSDPSISALGDCASFPDPVTGARIRLESVQAATDHARYIARRLVKGAGAPYAAVPWFWSDQTDWKLQIAGLAGPGDESLALGPDAVLRLRDGVLSAVETVNDAKTHMQARKLLGGPNPPSRAELEACGFDLAALAKERAAA</sequence>
<dbReference type="Proteomes" id="UP000183900">
    <property type="component" value="Unassembled WGS sequence"/>
</dbReference>
<dbReference type="SUPFAM" id="SSF51905">
    <property type="entry name" value="FAD/NAD(P)-binding domain"/>
    <property type="match status" value="2"/>
</dbReference>
<comment type="cofactor">
    <cofactor evidence="1">
        <name>FAD</name>
        <dbReference type="ChEBI" id="CHEBI:57692"/>
    </cofactor>
</comment>
<keyword evidence="2" id="KW-0285">Flavoprotein</keyword>
<dbReference type="Gene3D" id="3.30.390.30">
    <property type="match status" value="1"/>
</dbReference>
<dbReference type="Pfam" id="PF14759">
    <property type="entry name" value="Reductase_C"/>
    <property type="match status" value="1"/>
</dbReference>
<dbReference type="InterPro" id="IPR023753">
    <property type="entry name" value="FAD/NAD-binding_dom"/>
</dbReference>
<evidence type="ECO:0000259" key="6">
    <source>
        <dbReference type="Pfam" id="PF14759"/>
    </source>
</evidence>
<organism evidence="7 8">
    <name type="scientific">Pannonibacter indicus</name>
    <dbReference type="NCBI Taxonomy" id="466044"/>
    <lineage>
        <taxon>Bacteria</taxon>
        <taxon>Pseudomonadati</taxon>
        <taxon>Pseudomonadota</taxon>
        <taxon>Alphaproteobacteria</taxon>
        <taxon>Hyphomicrobiales</taxon>
        <taxon>Stappiaceae</taxon>
        <taxon>Pannonibacter</taxon>
    </lineage>
</organism>
<dbReference type="Gene3D" id="3.50.50.60">
    <property type="entry name" value="FAD/NAD(P)-binding domain"/>
    <property type="match status" value="2"/>
</dbReference>
<keyword evidence="4" id="KW-0560">Oxidoreductase</keyword>
<evidence type="ECO:0000313" key="7">
    <source>
        <dbReference type="EMBL" id="CUA92303.1"/>
    </source>
</evidence>